<evidence type="ECO:0000313" key="2">
    <source>
        <dbReference type="EMBL" id="KMZ88899.1"/>
    </source>
</evidence>
<keyword evidence="1" id="KW-1133">Transmembrane helix</keyword>
<dbReference type="EMBL" id="KQ234743">
    <property type="protein sequence ID" value="KMZ88899.1"/>
    <property type="molecule type" value="Genomic_DNA"/>
</dbReference>
<gene>
    <name evidence="2" type="ORF">PVBG_05828</name>
</gene>
<sequence>MNIYFYFIQRKFRKSLERKHEYNNILNISICRLLARHEQKNELIDARFKENLLDRNLHKNRRNISDHIPTYSSVRSKASNNFDLYMKNYKNRYMKKKGLSKLDCYYENKVFRKFKNMCDIAEKVHNDKKSWKSFFLKKYGIGFIIFALLPTIGLIFPILFGIGNGRHGIIPQCPSEHFKTSDNKHKGTNEITGCHTKWLLQHSETISIFEYVSYIYMFTMCIIVILFIIYFLIKVIKYEKIKAGKGKMNIKAYCQFCKDIF</sequence>
<evidence type="ECO:0000313" key="3">
    <source>
        <dbReference type="Proteomes" id="UP000053327"/>
    </source>
</evidence>
<dbReference type="InterPro" id="IPR022139">
    <property type="entry name" value="Fam-L/Fam-M-like_plasmodium"/>
</dbReference>
<protein>
    <recommendedName>
        <fullName evidence="4">Variable surface protein</fullName>
    </recommendedName>
</protein>
<feature type="transmembrane region" description="Helical" evidence="1">
    <location>
        <begin position="139"/>
        <end position="162"/>
    </location>
</feature>
<proteinExistence type="predicted"/>
<feature type="transmembrane region" description="Helical" evidence="1">
    <location>
        <begin position="214"/>
        <end position="233"/>
    </location>
</feature>
<accession>A0A0J9T1A4</accession>
<dbReference type="Proteomes" id="UP000053327">
    <property type="component" value="Unassembled WGS sequence"/>
</dbReference>
<organism evidence="2 3">
    <name type="scientific">Plasmodium vivax (strain Brazil I)</name>
    <dbReference type="NCBI Taxonomy" id="1033975"/>
    <lineage>
        <taxon>Eukaryota</taxon>
        <taxon>Sar</taxon>
        <taxon>Alveolata</taxon>
        <taxon>Apicomplexa</taxon>
        <taxon>Aconoidasida</taxon>
        <taxon>Haemosporida</taxon>
        <taxon>Plasmodiidae</taxon>
        <taxon>Plasmodium</taxon>
        <taxon>Plasmodium (Plasmodium)</taxon>
    </lineage>
</organism>
<name>A0A0J9T1A4_PLAV1</name>
<evidence type="ECO:0000256" key="1">
    <source>
        <dbReference type="SAM" id="Phobius"/>
    </source>
</evidence>
<evidence type="ECO:0008006" key="4">
    <source>
        <dbReference type="Google" id="ProtNLM"/>
    </source>
</evidence>
<keyword evidence="1" id="KW-0472">Membrane</keyword>
<keyword evidence="1" id="KW-0812">Transmembrane</keyword>
<dbReference type="OrthoDB" id="389413at2759"/>
<reference evidence="2 3" key="1">
    <citation type="submission" date="2011-08" db="EMBL/GenBank/DDBJ databases">
        <title>The Genome Sequence of Plasmodium vivax Brazil I.</title>
        <authorList>
            <consortium name="The Broad Institute Genome Sequencing Platform"/>
            <consortium name="The Broad Institute Genome Sequencing Center for Infectious Disease"/>
            <person name="Neafsey D."/>
            <person name="Carlton J."/>
            <person name="Barnwell J."/>
            <person name="Collins W."/>
            <person name="Escalante A."/>
            <person name="Mullikin J."/>
            <person name="Saul A."/>
            <person name="Guigo R."/>
            <person name="Camara F."/>
            <person name="Young S.K."/>
            <person name="Zeng Q."/>
            <person name="Gargeya S."/>
            <person name="Fitzgerald M."/>
            <person name="Haas B."/>
            <person name="Abouelleil A."/>
            <person name="Alvarado L."/>
            <person name="Arachchi H.M."/>
            <person name="Berlin A."/>
            <person name="Brown A."/>
            <person name="Chapman S.B."/>
            <person name="Chen Z."/>
            <person name="Dunbar C."/>
            <person name="Freedman E."/>
            <person name="Gearin G."/>
            <person name="Gellesch M."/>
            <person name="Goldberg J."/>
            <person name="Griggs A."/>
            <person name="Gujja S."/>
            <person name="Heiman D."/>
            <person name="Howarth C."/>
            <person name="Larson L."/>
            <person name="Lui A."/>
            <person name="MacDonald P.J.P."/>
            <person name="Montmayeur A."/>
            <person name="Murphy C."/>
            <person name="Neiman D."/>
            <person name="Pearson M."/>
            <person name="Priest M."/>
            <person name="Roberts A."/>
            <person name="Saif S."/>
            <person name="Shea T."/>
            <person name="Shenoy N."/>
            <person name="Sisk P."/>
            <person name="Stolte C."/>
            <person name="Sykes S."/>
            <person name="Wortman J."/>
            <person name="Nusbaum C."/>
            <person name="Birren B."/>
        </authorList>
    </citation>
    <scope>NUCLEOTIDE SEQUENCE [LARGE SCALE GENOMIC DNA]</scope>
    <source>
        <strain evidence="2 3">Brazil I</strain>
    </source>
</reference>
<dbReference type="AlphaFoldDB" id="A0A0J9T1A4"/>
<dbReference type="Pfam" id="PF12420">
    <property type="entry name" value="DUF3671"/>
    <property type="match status" value="1"/>
</dbReference>